<gene>
    <name evidence="2" type="ORF">HNP76_002648</name>
</gene>
<evidence type="ECO:0000313" key="2">
    <source>
        <dbReference type="EMBL" id="MBB5227250.1"/>
    </source>
</evidence>
<comment type="caution">
    <text evidence="2">The sequence shown here is derived from an EMBL/GenBank/DDBJ whole genome shotgun (WGS) entry which is preliminary data.</text>
</comment>
<evidence type="ECO:0000259" key="1">
    <source>
        <dbReference type="Pfam" id="PF13581"/>
    </source>
</evidence>
<dbReference type="Pfam" id="PF13581">
    <property type="entry name" value="HATPase_c_2"/>
    <property type="match status" value="1"/>
</dbReference>
<dbReference type="Proteomes" id="UP000518887">
    <property type="component" value="Unassembled WGS sequence"/>
</dbReference>
<dbReference type="Gene3D" id="3.30.565.10">
    <property type="entry name" value="Histidine kinase-like ATPase, C-terminal domain"/>
    <property type="match status" value="1"/>
</dbReference>
<dbReference type="EMBL" id="JACHFQ010000009">
    <property type="protein sequence ID" value="MBB5227250.1"/>
    <property type="molecule type" value="Genomic_DNA"/>
</dbReference>
<protein>
    <submittedName>
        <fullName evidence="2">Anti-sigma regulatory factor (Ser/Thr protein kinase)</fullName>
    </submittedName>
</protein>
<dbReference type="AlphaFoldDB" id="A0A7W8GB98"/>
<feature type="domain" description="Histidine kinase/HSP90-like ATPase" evidence="1">
    <location>
        <begin position="8"/>
        <end position="130"/>
    </location>
</feature>
<keyword evidence="3" id="KW-1185">Reference proteome</keyword>
<reference evidence="2 3" key="1">
    <citation type="submission" date="2020-08" db="EMBL/GenBank/DDBJ databases">
        <title>Genomic Encyclopedia of Type Strains, Phase IV (KMG-IV): sequencing the most valuable type-strain genomes for metagenomic binning, comparative biology and taxonomic classification.</title>
        <authorList>
            <person name="Goeker M."/>
        </authorList>
    </citation>
    <scope>NUCLEOTIDE SEQUENCE [LARGE SCALE GENOMIC DNA]</scope>
    <source>
        <strain evidence="2 3">DSM 103462</strain>
    </source>
</reference>
<proteinExistence type="predicted"/>
<name>A0A7W8GB98_9SPIR</name>
<dbReference type="RefSeq" id="WP_184661302.1">
    <property type="nucleotide sequence ID" value="NZ_CP031518.1"/>
</dbReference>
<dbReference type="SUPFAM" id="SSF55874">
    <property type="entry name" value="ATPase domain of HSP90 chaperone/DNA topoisomerase II/histidine kinase"/>
    <property type="match status" value="1"/>
</dbReference>
<accession>A0A7W8GB98</accession>
<dbReference type="CDD" id="cd16936">
    <property type="entry name" value="HATPase_RsbW-like"/>
    <property type="match status" value="1"/>
</dbReference>
<dbReference type="InterPro" id="IPR036890">
    <property type="entry name" value="HATPase_C_sf"/>
</dbReference>
<evidence type="ECO:0000313" key="3">
    <source>
        <dbReference type="Proteomes" id="UP000518887"/>
    </source>
</evidence>
<sequence length="133" mass="15103">MTELKITADDKNMESVNEYIHSCLPDDCQPIILNKIDLAIEEIFVNIAHYAYNPEVGEAWISASFVDNVLTVIFKDKGKEFNPIAKKDPDITLSAEERDIGGLGIFLTKKFMDSVNYEYKDGQNILTIKKKIE</sequence>
<organism evidence="2 3">
    <name type="scientific">Treponema ruminis</name>
    <dbReference type="NCBI Taxonomy" id="744515"/>
    <lineage>
        <taxon>Bacteria</taxon>
        <taxon>Pseudomonadati</taxon>
        <taxon>Spirochaetota</taxon>
        <taxon>Spirochaetia</taxon>
        <taxon>Spirochaetales</taxon>
        <taxon>Treponemataceae</taxon>
        <taxon>Treponema</taxon>
    </lineage>
</organism>
<dbReference type="InterPro" id="IPR003594">
    <property type="entry name" value="HATPase_dom"/>
</dbReference>